<dbReference type="Gene3D" id="2.150.10.10">
    <property type="entry name" value="Serralysin-like metalloprotease, C-terminal"/>
    <property type="match status" value="2"/>
</dbReference>
<dbReference type="PROSITE" id="PS50817">
    <property type="entry name" value="INTEIN_N_TER"/>
    <property type="match status" value="1"/>
</dbReference>
<gene>
    <name evidence="5" type="ORF">FH759_06185</name>
</gene>
<dbReference type="InterPro" id="IPR036844">
    <property type="entry name" value="Hint_dom_sf"/>
</dbReference>
<dbReference type="Pfam" id="PF13403">
    <property type="entry name" value="Hint_2"/>
    <property type="match status" value="1"/>
</dbReference>
<dbReference type="Gene3D" id="2.170.16.10">
    <property type="entry name" value="Hedgehog/Intein (Hint) domain"/>
    <property type="match status" value="1"/>
</dbReference>
<dbReference type="EMBL" id="VENJ01000006">
    <property type="protein sequence ID" value="MTJ04268.1"/>
    <property type="molecule type" value="Genomic_DNA"/>
</dbReference>
<organism evidence="5 6">
    <name type="scientific">Sediminimonas qiaohouensis</name>
    <dbReference type="NCBI Taxonomy" id="552061"/>
    <lineage>
        <taxon>Bacteria</taxon>
        <taxon>Pseudomonadati</taxon>
        <taxon>Pseudomonadota</taxon>
        <taxon>Alphaproteobacteria</taxon>
        <taxon>Rhodobacterales</taxon>
        <taxon>Roseobacteraceae</taxon>
        <taxon>Sediminimonas</taxon>
    </lineage>
</organism>
<dbReference type="InterPro" id="IPR006141">
    <property type="entry name" value="Intein_N"/>
</dbReference>
<dbReference type="PRINTS" id="PR00313">
    <property type="entry name" value="CABNDNGRPT"/>
</dbReference>
<comment type="subcellular location">
    <subcellularLocation>
        <location evidence="1">Secreted</location>
    </subcellularLocation>
</comment>
<feature type="region of interest" description="Disordered" evidence="3">
    <location>
        <begin position="693"/>
        <end position="731"/>
    </location>
</feature>
<evidence type="ECO:0000313" key="6">
    <source>
        <dbReference type="Proteomes" id="UP000483078"/>
    </source>
</evidence>
<reference evidence="5 6" key="1">
    <citation type="submission" date="2019-06" db="EMBL/GenBank/DDBJ databases">
        <title>Enrichment of Autotrophic Halophilic Microorganisms from Red Sea Brine Pool Using Microbial Electrosynthesis System.</title>
        <authorList>
            <person name="Alqahtani M.F."/>
            <person name="Bajracharya S."/>
            <person name="Katuri K.P."/>
            <person name="Ali M."/>
            <person name="Saikaly P.E."/>
        </authorList>
    </citation>
    <scope>NUCLEOTIDE SEQUENCE [LARGE SCALE GENOMIC DNA]</scope>
    <source>
        <strain evidence="5">MES6</strain>
    </source>
</reference>
<dbReference type="GO" id="GO:0016539">
    <property type="term" value="P:intein-mediated protein splicing"/>
    <property type="evidence" value="ECO:0007669"/>
    <property type="project" value="InterPro"/>
</dbReference>
<dbReference type="AlphaFoldDB" id="A0A7C9HL86"/>
<dbReference type="Proteomes" id="UP000483078">
    <property type="component" value="Unassembled WGS sequence"/>
</dbReference>
<evidence type="ECO:0000259" key="4">
    <source>
        <dbReference type="Pfam" id="PF13403"/>
    </source>
</evidence>
<dbReference type="GO" id="GO:0005509">
    <property type="term" value="F:calcium ion binding"/>
    <property type="evidence" value="ECO:0007669"/>
    <property type="project" value="InterPro"/>
</dbReference>
<dbReference type="InterPro" id="IPR028992">
    <property type="entry name" value="Hedgehog/Intein_dom"/>
</dbReference>
<dbReference type="PROSITE" id="PS00330">
    <property type="entry name" value="HEMOLYSIN_CALCIUM"/>
    <property type="match status" value="2"/>
</dbReference>
<feature type="region of interest" description="Disordered" evidence="3">
    <location>
        <begin position="287"/>
        <end position="316"/>
    </location>
</feature>
<dbReference type="SUPFAM" id="SSF51294">
    <property type="entry name" value="Hedgehog/intein (Hint) domain"/>
    <property type="match status" value="1"/>
</dbReference>
<keyword evidence="2" id="KW-0964">Secreted</keyword>
<accession>A0A7C9HL86</accession>
<dbReference type="RefSeq" id="WP_273248865.1">
    <property type="nucleotide sequence ID" value="NZ_VENJ01000006.1"/>
</dbReference>
<dbReference type="PANTHER" id="PTHR38340:SF1">
    <property type="entry name" value="S-LAYER PROTEIN"/>
    <property type="match status" value="1"/>
</dbReference>
<evidence type="ECO:0000256" key="3">
    <source>
        <dbReference type="SAM" id="MobiDB-lite"/>
    </source>
</evidence>
<evidence type="ECO:0000256" key="2">
    <source>
        <dbReference type="ARBA" id="ARBA00022525"/>
    </source>
</evidence>
<proteinExistence type="predicted"/>
<dbReference type="InterPro" id="IPR018511">
    <property type="entry name" value="Hemolysin-typ_Ca-bd_CS"/>
</dbReference>
<dbReference type="SUPFAM" id="SSF51120">
    <property type="entry name" value="beta-Roll"/>
    <property type="match status" value="3"/>
</dbReference>
<sequence length="998" mass="102561">MANLILDWSLFGSYGSSLNGGETVDTGGVSVTLDFEAQDEGATATTDDTSQYTAWGDPYDTNSSLALYGAGGEGGVDATSTTTLSFSSTDSAYADEVSNVSFRINDIDRGTYEDNHTDIVTVLAYDADGNAVDVSFTTSGGQSIDGNTLTGEVMDFGSLDSSDPLGSVQVDIAGPVAKIEIQYANGEETDQQISLTDVHFETMEASDAPDGYVEGTNAGDLIDATYTGDPDGDMIDAGDAVLPGEGPDDDIVLAGDGNDTVKAGAGDDEVYAGGGSDYVEGGAGDDVIHGDGDPAGGGGDTTETSRESFNWSGLDDPDCPDFSIGDGDDLDGKTLVQDTGTVTVTATLQAADTSRVDSDYDTAYINVDGIDGGDETVNDRSSLRSYDNDGNGDATYSFDFSEAVTNAQFTVSDIDGNLGQVSVRAFDADGNQISVNLTAGADLILSDEDSVAGDETATGSDNGPPTDGDNAVLVDIAGPVSRIEIDHVNVGDGASQVNISDIFFDADGGELGGGTAGDDTLIGGDGSDVVYGGDGNDVIDTGAPASSDPLPDLGYPGLFPADPDPDNDRDSVEGGAGNDTITTGDDADTISGGAGDDHIDGGIDADQISGDAGHDTIIGGEGSDTIEGGTGDDLIYGGLDPIYPDSLNISDDVDLVPDNGRDLIDGGDGNDTIYGQDDDDTITGGAGDDVIDAGIDDDTVDGGTGDDTVTGGHGDDTITGGDGADVLSGGDDRDTFLGATAGDHIDGGSGGHDYDTLDLTGSAPAGGSLSVVYDPNPENGTVNFFDGDGILTGSATFEEIENVIPCFTPGTAIATPQGERLVEDLKVGDRVITRDNGLQEIRWIGTKPLSGVEMARLPHLKPVLIKSGALGNGLPERDMMVSPNHRLLINSDRSALFFEEREVLAAAKHLVGSDGIHEVDVLSTSYIHFMFDHHEVVLSNGAWTESFQPGDLSLKGVGDAQRDEILELFPDLANDAGIRDYRAARRSLKKHEAKLLVK</sequence>
<protein>
    <submittedName>
        <fullName evidence="5">Type I secretion protein</fullName>
    </submittedName>
</protein>
<dbReference type="PANTHER" id="PTHR38340">
    <property type="entry name" value="S-LAYER PROTEIN"/>
    <property type="match status" value="1"/>
</dbReference>
<dbReference type="GO" id="GO:0005576">
    <property type="term" value="C:extracellular region"/>
    <property type="evidence" value="ECO:0007669"/>
    <property type="project" value="UniProtKB-SubCell"/>
</dbReference>
<evidence type="ECO:0000313" key="5">
    <source>
        <dbReference type="EMBL" id="MTJ04268.1"/>
    </source>
</evidence>
<feature type="domain" description="Hedgehog/Intein (Hint)" evidence="4">
    <location>
        <begin position="805"/>
        <end position="951"/>
    </location>
</feature>
<dbReference type="InterPro" id="IPR001343">
    <property type="entry name" value="Hemolysn_Ca-bd"/>
</dbReference>
<name>A0A7C9HL86_9RHOB</name>
<dbReference type="Pfam" id="PF00353">
    <property type="entry name" value="HemolysinCabind"/>
    <property type="match status" value="6"/>
</dbReference>
<evidence type="ECO:0000256" key="1">
    <source>
        <dbReference type="ARBA" id="ARBA00004613"/>
    </source>
</evidence>
<dbReference type="InterPro" id="IPR011049">
    <property type="entry name" value="Serralysin-like_metalloprot_C"/>
</dbReference>
<dbReference type="InterPro" id="IPR050557">
    <property type="entry name" value="RTX_toxin/Mannuronan_C5-epim"/>
</dbReference>
<feature type="region of interest" description="Disordered" evidence="3">
    <location>
        <begin position="532"/>
        <end position="629"/>
    </location>
</feature>
<comment type="caution">
    <text evidence="5">The sequence shown here is derived from an EMBL/GenBank/DDBJ whole genome shotgun (WGS) entry which is preliminary data.</text>
</comment>